<dbReference type="PANTHER" id="PTHR24120:SF4">
    <property type="entry name" value="GH07239P"/>
    <property type="match status" value="1"/>
</dbReference>
<sequence>MSQEENKAVEESFGRWFSAAQRGDCAYLKQHIATMRRAVDSRGMTALMHAADAGHGSCVQVLISEACEISSEGFTALGYAIRASSIDAAGILLPYEGSIEASPGLSPLLMSLKYKQDTIAHMCFEHMDPSKDLAQGNDGEFRKILMFAIELNDYGLLQDAIRRCHKLPAGDVAEVLSLETAADPTFCITYLMGVLDGLAHRSDSKRQHASPILTTTTPETVKGGPKVDENGNTLLMRAVVTFNYKKMLDYSSVLCRSVNREGKTALMIAAELGNESAAAILRKYEAKIQDPAGMTALMFAVNKGNLKLVQTLLKYEVGLKDVAGRTALMHAVLSNKQPIIQELIKWETSNQDFQGKTALIYAVEQNSYQACKALIPYEAGMADHRGLRAIDYAKLFDNAELMDLLEGSEGISRDSLQQILLRHGLLAPRISRPSPSRISPRLALSASTVSKPITSPQDKQYTSIGVEKRNSLPEAVKLSSTDLISAVHASRYYDIGVLAPHLANMRDRHNLTALHYAIYQNKRAAVRLLLPYEHESLNGFTIPPETRPEIVEMINLYRK</sequence>
<dbReference type="AlphaFoldDB" id="E1F5U0"/>
<dbReference type="EMBL" id="ACVC01000192">
    <property type="protein sequence ID" value="EFO62171.1"/>
    <property type="molecule type" value="Genomic_DNA"/>
</dbReference>
<evidence type="ECO:0000313" key="1">
    <source>
        <dbReference type="EMBL" id="EFO62171.1"/>
    </source>
</evidence>
<reference evidence="1 2" key="1">
    <citation type="journal article" date="2010" name="BMC Genomics">
        <title>Genome analysis and comparative genomics of a Giardia intestinalis assemblage E isolate.</title>
        <authorList>
            <person name="Jerlstrom-Hultqvist J."/>
            <person name="Franzen O."/>
            <person name="Ankarklev J."/>
            <person name="Xu F."/>
            <person name="Nohynkova E."/>
            <person name="Andersson J.O."/>
            <person name="Svard S.G."/>
            <person name="Andersson B."/>
        </authorList>
    </citation>
    <scope>NUCLEOTIDE SEQUENCE [LARGE SCALE GENOMIC DNA]</scope>
    <source>
        <strain evidence="1 2">P15</strain>
    </source>
</reference>
<dbReference type="PANTHER" id="PTHR24120">
    <property type="entry name" value="GH07239P"/>
    <property type="match status" value="1"/>
</dbReference>
<evidence type="ECO:0000313" key="2">
    <source>
        <dbReference type="Proteomes" id="UP000008974"/>
    </source>
</evidence>
<dbReference type="Pfam" id="PF12796">
    <property type="entry name" value="Ank_2"/>
    <property type="match status" value="2"/>
</dbReference>
<dbReference type="Gene3D" id="1.25.40.20">
    <property type="entry name" value="Ankyrin repeat-containing domain"/>
    <property type="match status" value="2"/>
</dbReference>
<dbReference type="OMA" id="EHMDPSK"/>
<dbReference type="Proteomes" id="UP000008974">
    <property type="component" value="Unassembled WGS sequence"/>
</dbReference>
<dbReference type="SMART" id="SM00248">
    <property type="entry name" value="ANK"/>
    <property type="match status" value="8"/>
</dbReference>
<dbReference type="SUPFAM" id="SSF48403">
    <property type="entry name" value="Ankyrin repeat"/>
    <property type="match status" value="1"/>
</dbReference>
<dbReference type="OrthoDB" id="9995210at2759"/>
<comment type="caution">
    <text evidence="1">The sequence shown here is derived from an EMBL/GenBank/DDBJ whole genome shotgun (WGS) entry which is preliminary data.</text>
</comment>
<name>E1F5U0_GIAIA</name>
<protein>
    <submittedName>
        <fullName evidence="1">Protein 21.1</fullName>
    </submittedName>
</protein>
<dbReference type="InterPro" id="IPR002110">
    <property type="entry name" value="Ankyrin_rpt"/>
</dbReference>
<dbReference type="InterPro" id="IPR036770">
    <property type="entry name" value="Ankyrin_rpt-contain_sf"/>
</dbReference>
<organism evidence="1 2">
    <name type="scientific">Giardia intestinalis (strain P15)</name>
    <name type="common">Giardia lamblia</name>
    <dbReference type="NCBI Taxonomy" id="658858"/>
    <lineage>
        <taxon>Eukaryota</taxon>
        <taxon>Metamonada</taxon>
        <taxon>Diplomonadida</taxon>
        <taxon>Hexamitidae</taxon>
        <taxon>Giardiinae</taxon>
        <taxon>Giardia</taxon>
    </lineage>
</organism>
<accession>E1F5U0</accession>
<dbReference type="VEuPathDB" id="GiardiaDB:GLP15_3706"/>
<gene>
    <name evidence="1" type="ORF">GLP15_3706</name>
</gene>
<proteinExistence type="predicted"/>